<organism evidence="1 2">
    <name type="scientific">Candidatus Kaiserbacteria bacterium RIFCSPHIGHO2_01_FULL_54_36b</name>
    <dbReference type="NCBI Taxonomy" id="1798483"/>
    <lineage>
        <taxon>Bacteria</taxon>
        <taxon>Candidatus Kaiseribacteriota</taxon>
    </lineage>
</organism>
<accession>A0A1F6CHX0</accession>
<comment type="caution">
    <text evidence="1">The sequence shown here is derived from an EMBL/GenBank/DDBJ whole genome shotgun (WGS) entry which is preliminary data.</text>
</comment>
<dbReference type="Proteomes" id="UP000176445">
    <property type="component" value="Unassembled WGS sequence"/>
</dbReference>
<name>A0A1F6CHX0_9BACT</name>
<sequence length="293" mass="32936">MALGLGLTARSCSMALQTNSRRTQVAPNWFFFSGEMGTVVKGVRYREEPNPELESQIPLPTMSIGPDWAKWRKVIRALVKDAPNYKDDKIWRGSVVKDPSDSEGKRDVMVTYRDEEANYALIRTGVRYVERAGTKSKANFWTELAERGVEKGLRHGAYSFHKEALQGRSVRVATAEDIELIAAGKMKDIRIQTNPNDFGTVEATKVGNPITLGRNNRQGFPDTVFILWRMPFGAVLLVRDVDGRMSRLVSTKFGVDRVDATGYEDFYEELDFQYHEALKTFRSSPPGTKAASA</sequence>
<proteinExistence type="predicted"/>
<dbReference type="EMBL" id="MFKW01000087">
    <property type="protein sequence ID" value="OGG48570.1"/>
    <property type="molecule type" value="Genomic_DNA"/>
</dbReference>
<evidence type="ECO:0000313" key="2">
    <source>
        <dbReference type="Proteomes" id="UP000176445"/>
    </source>
</evidence>
<evidence type="ECO:0000313" key="1">
    <source>
        <dbReference type="EMBL" id="OGG48570.1"/>
    </source>
</evidence>
<dbReference type="AlphaFoldDB" id="A0A1F6CHX0"/>
<protein>
    <submittedName>
        <fullName evidence="1">Uncharacterized protein</fullName>
    </submittedName>
</protein>
<reference evidence="1 2" key="1">
    <citation type="journal article" date="2016" name="Nat. Commun.">
        <title>Thousands of microbial genomes shed light on interconnected biogeochemical processes in an aquifer system.</title>
        <authorList>
            <person name="Anantharaman K."/>
            <person name="Brown C.T."/>
            <person name="Hug L.A."/>
            <person name="Sharon I."/>
            <person name="Castelle C.J."/>
            <person name="Probst A.J."/>
            <person name="Thomas B.C."/>
            <person name="Singh A."/>
            <person name="Wilkins M.J."/>
            <person name="Karaoz U."/>
            <person name="Brodie E.L."/>
            <person name="Williams K.H."/>
            <person name="Hubbard S.S."/>
            <person name="Banfield J.F."/>
        </authorList>
    </citation>
    <scope>NUCLEOTIDE SEQUENCE [LARGE SCALE GENOMIC DNA]</scope>
</reference>
<gene>
    <name evidence="1" type="ORF">A2704_00510</name>
</gene>